<dbReference type="Proteomes" id="UP000249495">
    <property type="component" value="Chromosome 1"/>
</dbReference>
<feature type="transmembrane region" description="Helical" evidence="2">
    <location>
        <begin position="71"/>
        <end position="95"/>
    </location>
</feature>
<accession>A0A2X3VQ04</accession>
<dbReference type="PANTHER" id="PTHR34980:SF2">
    <property type="entry name" value="INNER MEMBRANE PROTEIN YHAH-RELATED"/>
    <property type="match status" value="1"/>
</dbReference>
<dbReference type="RefSeq" id="WP_018029441.1">
    <property type="nucleotide sequence ID" value="NZ_LS483343.1"/>
</dbReference>
<dbReference type="PANTHER" id="PTHR34980">
    <property type="entry name" value="INNER MEMBRANE PROTEIN-RELATED-RELATED"/>
    <property type="match status" value="1"/>
</dbReference>
<proteinExistence type="predicted"/>
<dbReference type="OrthoDB" id="2285053at2"/>
<feature type="compositionally biased region" description="Polar residues" evidence="1">
    <location>
        <begin position="190"/>
        <end position="199"/>
    </location>
</feature>
<dbReference type="GO" id="GO:0005886">
    <property type="term" value="C:plasma membrane"/>
    <property type="evidence" value="ECO:0007669"/>
    <property type="project" value="TreeGrafter"/>
</dbReference>
<keyword evidence="4" id="KW-1185">Reference proteome</keyword>
<protein>
    <submittedName>
        <fullName evidence="3">Membrane protein</fullName>
    </submittedName>
</protein>
<reference evidence="3 4" key="1">
    <citation type="submission" date="2018-06" db="EMBL/GenBank/DDBJ databases">
        <authorList>
            <consortium name="Pathogen Informatics"/>
            <person name="Doyle S."/>
        </authorList>
    </citation>
    <scope>NUCLEOTIDE SEQUENCE [LARGE SCALE GENOMIC DNA]</scope>
    <source>
        <strain evidence="3 4">NCTC12278</strain>
    </source>
</reference>
<dbReference type="InterPro" id="IPR008523">
    <property type="entry name" value="DUF805"/>
</dbReference>
<feature type="transmembrane region" description="Helical" evidence="2">
    <location>
        <begin position="24"/>
        <end position="51"/>
    </location>
</feature>
<evidence type="ECO:0000256" key="1">
    <source>
        <dbReference type="SAM" id="MobiDB-lite"/>
    </source>
</evidence>
<dbReference type="Pfam" id="PF05656">
    <property type="entry name" value="DUF805"/>
    <property type="match status" value="1"/>
</dbReference>
<organism evidence="3 4">
    <name type="scientific">Streptococcus ferus</name>
    <dbReference type="NCBI Taxonomy" id="1345"/>
    <lineage>
        <taxon>Bacteria</taxon>
        <taxon>Bacillati</taxon>
        <taxon>Bacillota</taxon>
        <taxon>Bacilli</taxon>
        <taxon>Lactobacillales</taxon>
        <taxon>Streptococcaceae</taxon>
        <taxon>Streptococcus</taxon>
    </lineage>
</organism>
<evidence type="ECO:0000313" key="3">
    <source>
        <dbReference type="EMBL" id="SQF39815.1"/>
    </source>
</evidence>
<keyword evidence="2" id="KW-0812">Transmembrane</keyword>
<feature type="region of interest" description="Disordered" evidence="1">
    <location>
        <begin position="154"/>
        <end position="199"/>
    </location>
</feature>
<feature type="compositionally biased region" description="Low complexity" evidence="1">
    <location>
        <begin position="168"/>
        <end position="184"/>
    </location>
</feature>
<dbReference type="KEGG" id="sfer:NCTC12278_00576"/>
<gene>
    <name evidence="3" type="ORF">NCTC12278_00576</name>
</gene>
<name>A0A2X3VQ04_9STRE</name>
<evidence type="ECO:0000313" key="4">
    <source>
        <dbReference type="Proteomes" id="UP000249495"/>
    </source>
</evidence>
<sequence>MIDAYKKYWKQYSDFSGRSTRSDFWWAFLCNALISLPFVLIFYVTFILTLFRIFGEMAYYGNDYEPTADHIVSLFAPGLTVMGFVYLFLIIFSLATLVPNLAIAIRRLRDAGFHWGFIFLNLVPFGAIALLVMYCLPTKLPDYYYQPNASFTNQNPYNQDQPAGTGFNQSNPYQNPNQTNPQSTGFAEGQDQTNQPPQN</sequence>
<feature type="transmembrane region" description="Helical" evidence="2">
    <location>
        <begin position="115"/>
        <end position="136"/>
    </location>
</feature>
<dbReference type="STRING" id="1123303.GCA_000372425_00110"/>
<keyword evidence="2" id="KW-1133">Transmembrane helix</keyword>
<keyword evidence="2" id="KW-0472">Membrane</keyword>
<dbReference type="AlphaFoldDB" id="A0A2X3VQ04"/>
<dbReference type="EMBL" id="LS483343">
    <property type="protein sequence ID" value="SQF39815.1"/>
    <property type="molecule type" value="Genomic_DNA"/>
</dbReference>
<evidence type="ECO:0000256" key="2">
    <source>
        <dbReference type="SAM" id="Phobius"/>
    </source>
</evidence>